<comment type="caution">
    <text evidence="1">The sequence shown here is derived from an EMBL/GenBank/DDBJ whole genome shotgun (WGS) entry which is preliminary data.</text>
</comment>
<accession>A0A6L2M9A0</accession>
<dbReference type="EMBL" id="BKCJ010006072">
    <property type="protein sequence ID" value="GEU70210.1"/>
    <property type="molecule type" value="Genomic_DNA"/>
</dbReference>
<protein>
    <submittedName>
        <fullName evidence="1">MAK10-like protein</fullName>
    </submittedName>
</protein>
<dbReference type="AlphaFoldDB" id="A0A6L2M9A0"/>
<dbReference type="InterPro" id="IPR021109">
    <property type="entry name" value="Peptidase_aspartic_dom_sf"/>
</dbReference>
<name>A0A6L2M9A0_TANCI</name>
<sequence>MLFDVITLYENKSWNDLRDFSKPVKGISLPLDIPSTSDRRLIDLENQVQRLMEAHLALNPLAQVNKIASSCEICSGPHDAQYCMEIPSKHLLVMHPRVATKLEEQAYIDLDSPINVMSRINYYWIMSEGLKSKRKLSNSEKISNFIGRVKRLKVFVGNFTYGCDFIIIEDTTTVIDYYLEVMVLGNPFMKEFGLVYDKNEGMVAFRKDEEMITFKMPHKMERFKHIDKEILKTDNIPPFIITDNDSEKKPLHR</sequence>
<dbReference type="Gene3D" id="2.40.70.10">
    <property type="entry name" value="Acid Proteases"/>
    <property type="match status" value="1"/>
</dbReference>
<organism evidence="1">
    <name type="scientific">Tanacetum cinerariifolium</name>
    <name type="common">Dalmatian daisy</name>
    <name type="synonym">Chrysanthemum cinerariifolium</name>
    <dbReference type="NCBI Taxonomy" id="118510"/>
    <lineage>
        <taxon>Eukaryota</taxon>
        <taxon>Viridiplantae</taxon>
        <taxon>Streptophyta</taxon>
        <taxon>Embryophyta</taxon>
        <taxon>Tracheophyta</taxon>
        <taxon>Spermatophyta</taxon>
        <taxon>Magnoliopsida</taxon>
        <taxon>eudicotyledons</taxon>
        <taxon>Gunneridae</taxon>
        <taxon>Pentapetalae</taxon>
        <taxon>asterids</taxon>
        <taxon>campanulids</taxon>
        <taxon>Asterales</taxon>
        <taxon>Asteraceae</taxon>
        <taxon>Asteroideae</taxon>
        <taxon>Anthemideae</taxon>
        <taxon>Anthemidinae</taxon>
        <taxon>Tanacetum</taxon>
    </lineage>
</organism>
<reference evidence="1" key="1">
    <citation type="journal article" date="2019" name="Sci. Rep.">
        <title>Draft genome of Tanacetum cinerariifolium, the natural source of mosquito coil.</title>
        <authorList>
            <person name="Yamashiro T."/>
            <person name="Shiraishi A."/>
            <person name="Satake H."/>
            <person name="Nakayama K."/>
        </authorList>
    </citation>
    <scope>NUCLEOTIDE SEQUENCE</scope>
</reference>
<evidence type="ECO:0000313" key="1">
    <source>
        <dbReference type="EMBL" id="GEU70210.1"/>
    </source>
</evidence>
<proteinExistence type="predicted"/>
<gene>
    <name evidence="1" type="ORF">Tci_042188</name>
</gene>